<organism evidence="2 3">
    <name type="scientific">Ophiocordyceps polyrhachis-furcata BCC 54312</name>
    <dbReference type="NCBI Taxonomy" id="1330021"/>
    <lineage>
        <taxon>Eukaryota</taxon>
        <taxon>Fungi</taxon>
        <taxon>Dikarya</taxon>
        <taxon>Ascomycota</taxon>
        <taxon>Pezizomycotina</taxon>
        <taxon>Sordariomycetes</taxon>
        <taxon>Hypocreomycetidae</taxon>
        <taxon>Hypocreales</taxon>
        <taxon>Ophiocordycipitaceae</taxon>
        <taxon>Ophiocordyceps</taxon>
    </lineage>
</organism>
<dbReference type="STRING" id="1330021.A0A367LEW9"/>
<proteinExistence type="predicted"/>
<evidence type="ECO:0000313" key="2">
    <source>
        <dbReference type="EMBL" id="RCI12960.1"/>
    </source>
</evidence>
<reference evidence="2 3" key="1">
    <citation type="journal article" date="2015" name="BMC Genomics">
        <title>Insights from the genome of Ophiocordyceps polyrhachis-furcata to pathogenicity and host specificity in insect fungi.</title>
        <authorList>
            <person name="Wichadakul D."/>
            <person name="Kobmoo N."/>
            <person name="Ingsriswang S."/>
            <person name="Tangphatsornruang S."/>
            <person name="Chantasingh D."/>
            <person name="Luangsa-ard J.J."/>
            <person name="Eurwilaichitr L."/>
        </authorList>
    </citation>
    <scope>NUCLEOTIDE SEQUENCE [LARGE SCALE GENOMIC DNA]</scope>
    <source>
        <strain evidence="2 3">BCC 54312</strain>
    </source>
</reference>
<evidence type="ECO:0008006" key="4">
    <source>
        <dbReference type="Google" id="ProtNLM"/>
    </source>
</evidence>
<dbReference type="Proteomes" id="UP000253664">
    <property type="component" value="Unassembled WGS sequence"/>
</dbReference>
<feature type="region of interest" description="Disordered" evidence="1">
    <location>
        <begin position="129"/>
        <end position="178"/>
    </location>
</feature>
<name>A0A367LEW9_9HYPO</name>
<protein>
    <recommendedName>
        <fullName evidence="4">Lea domain-containing protein</fullName>
    </recommendedName>
</protein>
<dbReference type="EMBL" id="LKCN02000007">
    <property type="protein sequence ID" value="RCI12960.1"/>
    <property type="molecule type" value="Genomic_DNA"/>
</dbReference>
<accession>A0A367LEW9</accession>
<sequence>MMNDERFGQPINSSRGLRGPLTLWTVQSHLTPSDNKNHQTHKIMSLVTHRFVRLAARRCMAVGVCPQRRSFVTTPAVFKSATEKVKDGLKSVDRAVSDNILIPAVDATAKVKETAQSVTMDEAKQKMKEMTGQAKSKTEQAKGDAAAKAEELKGDAKAKTEHVKGQVKGAAANVQSKL</sequence>
<comment type="caution">
    <text evidence="2">The sequence shown here is derived from an EMBL/GenBank/DDBJ whole genome shotgun (WGS) entry which is preliminary data.</text>
</comment>
<feature type="compositionally biased region" description="Basic and acidic residues" evidence="1">
    <location>
        <begin position="136"/>
        <end position="164"/>
    </location>
</feature>
<evidence type="ECO:0000313" key="3">
    <source>
        <dbReference type="Proteomes" id="UP000253664"/>
    </source>
</evidence>
<evidence type="ECO:0000256" key="1">
    <source>
        <dbReference type="SAM" id="MobiDB-lite"/>
    </source>
</evidence>
<dbReference type="AlphaFoldDB" id="A0A367LEW9"/>
<dbReference type="OrthoDB" id="4023585at2759"/>
<gene>
    <name evidence="2" type="ORF">L249_0034</name>
</gene>
<keyword evidence="3" id="KW-1185">Reference proteome</keyword>